<comment type="caution">
    <text evidence="1">The sequence shown here is derived from an EMBL/GenBank/DDBJ whole genome shotgun (WGS) entry which is preliminary data.</text>
</comment>
<dbReference type="RefSeq" id="WP_253445771.1">
    <property type="nucleotide sequence ID" value="NZ_JALJYF010000001.1"/>
</dbReference>
<organism evidence="1 2">
    <name type="scientific">Natronospira proteinivora</name>
    <dbReference type="NCBI Taxonomy" id="1807133"/>
    <lineage>
        <taxon>Bacteria</taxon>
        <taxon>Pseudomonadati</taxon>
        <taxon>Pseudomonadota</taxon>
        <taxon>Gammaproteobacteria</taxon>
        <taxon>Natronospirales</taxon>
        <taxon>Natronospiraceae</taxon>
        <taxon>Natronospira</taxon>
    </lineage>
</organism>
<reference evidence="1 2" key="1">
    <citation type="submission" date="2022-03" db="EMBL/GenBank/DDBJ databases">
        <title>Genomic Encyclopedia of Type Strains, Phase III (KMG-III): the genomes of soil and plant-associated and newly described type strains.</title>
        <authorList>
            <person name="Whitman W."/>
        </authorList>
    </citation>
    <scope>NUCLEOTIDE SEQUENCE [LARGE SCALE GENOMIC DNA]</scope>
    <source>
        <strain evidence="1 2">BSker1</strain>
    </source>
</reference>
<keyword evidence="2" id="KW-1185">Reference proteome</keyword>
<accession>A0ABT1G976</accession>
<protein>
    <submittedName>
        <fullName evidence="1">Uncharacterized protein</fullName>
    </submittedName>
</protein>
<dbReference type="PROSITE" id="PS51257">
    <property type="entry name" value="PROKAR_LIPOPROTEIN"/>
    <property type="match status" value="1"/>
</dbReference>
<evidence type="ECO:0000313" key="2">
    <source>
        <dbReference type="Proteomes" id="UP001523550"/>
    </source>
</evidence>
<dbReference type="Proteomes" id="UP001523550">
    <property type="component" value="Unassembled WGS sequence"/>
</dbReference>
<evidence type="ECO:0000313" key="1">
    <source>
        <dbReference type="EMBL" id="MCP1726848.1"/>
    </source>
</evidence>
<name>A0ABT1G976_9GAMM</name>
<sequence length="502" mass="56691">MNRSHLALPRLSECKGLWLVGLVCLLMTLTTACSGPRLDRTELAPEPRECLETFEELDTAIRQAEVRDHGERRLPGLPWLRSNRLLAALGQELDPASEQETWNAWLDAMAELDIQARRLELANLLGEEPHSTVVSREIRDLRECQAALNERVLGKTELRTMAQNSARVPDDYRIGRRWMGLYPITRLFVLSGVNNLHEEQANALASAPEAELGEWGSYQATSGRQEKGWLKPPYSKRVSDGLGIPHKDKSEWADLFQRHTPVWRIDQSGDFDQLGRPFWGPDGEVQVDTDAPMEYRYLSFTRFNGEIHAQLNYMVWLPERPRDTFFDLLGGHLDGAIWRVTLDQDNQVIAGESLHVCGCYYMVFPGEGLEPAEQASGGEPIFVGPPLPAIGEEERLRLTRESRSHYLIHIDPVPSEAPSRTELALAPAETLRSLPHPEGRRGLYGDRGLVPGSERRERWLLWTMGVPSPGAMRQPGRHAIAFAGRRHFDDPDILEQSLESAD</sequence>
<proteinExistence type="predicted"/>
<dbReference type="EMBL" id="JALJYF010000001">
    <property type="protein sequence ID" value="MCP1726848.1"/>
    <property type="molecule type" value="Genomic_DNA"/>
</dbReference>
<gene>
    <name evidence="1" type="ORF">J2T60_000813</name>
</gene>